<evidence type="ECO:0000313" key="1">
    <source>
        <dbReference type="EMBL" id="KLK90981.1"/>
    </source>
</evidence>
<accession>A0A0H1R821</accession>
<reference evidence="1 2" key="1">
    <citation type="submission" date="2015-05" db="EMBL/GenBank/DDBJ databases">
        <title>Draft genome sequence of Microvirga vignae strain BR3299, a novel nitrogen fixing bacteria isolated from Brazil semi-aired region.</title>
        <authorList>
            <person name="Zilli J.E."/>
            <person name="Passos S.R."/>
            <person name="Leite J."/>
            <person name="Baldani J.I."/>
            <person name="Xavier G.R."/>
            <person name="Rumjaneck N.G."/>
            <person name="Simoes-Araujo J.L."/>
        </authorList>
    </citation>
    <scope>NUCLEOTIDE SEQUENCE [LARGE SCALE GENOMIC DNA]</scope>
    <source>
        <strain evidence="1 2">BR3299</strain>
    </source>
</reference>
<proteinExistence type="predicted"/>
<dbReference type="AlphaFoldDB" id="A0A0H1R821"/>
<evidence type="ECO:0008006" key="3">
    <source>
        <dbReference type="Google" id="ProtNLM"/>
    </source>
</evidence>
<gene>
    <name evidence="1" type="ORF">AA309_22630</name>
</gene>
<comment type="caution">
    <text evidence="1">The sequence shown here is derived from an EMBL/GenBank/DDBJ whole genome shotgun (WGS) entry which is preliminary data.</text>
</comment>
<protein>
    <recommendedName>
        <fullName evidence="3">DUF1236 domain-containing protein</fullName>
    </recommendedName>
</protein>
<organism evidence="1 2">
    <name type="scientific">Microvirga vignae</name>
    <dbReference type="NCBI Taxonomy" id="1225564"/>
    <lineage>
        <taxon>Bacteria</taxon>
        <taxon>Pseudomonadati</taxon>
        <taxon>Pseudomonadota</taxon>
        <taxon>Alphaproteobacteria</taxon>
        <taxon>Hyphomicrobiales</taxon>
        <taxon>Methylobacteriaceae</taxon>
        <taxon>Microvirga</taxon>
    </lineage>
</organism>
<dbReference type="InterPro" id="IPR009642">
    <property type="entry name" value="DUF1236"/>
</dbReference>
<evidence type="ECO:0000313" key="2">
    <source>
        <dbReference type="Proteomes" id="UP000035489"/>
    </source>
</evidence>
<dbReference type="PATRIC" id="fig|1225564.3.peg.5911"/>
<dbReference type="Proteomes" id="UP000035489">
    <property type="component" value="Unassembled WGS sequence"/>
</dbReference>
<name>A0A0H1R821_9HYPH</name>
<dbReference type="Gene3D" id="3.10.450.160">
    <property type="entry name" value="inner membrane protein cigr"/>
    <property type="match status" value="1"/>
</dbReference>
<sequence length="63" mass="7134">MNFSVSVGTVVPDTVITRLEACPNEVIRILQGLPECRYVIVRDQVVIVEPKTRRIVTVIERRG</sequence>
<dbReference type="Pfam" id="PF06823">
    <property type="entry name" value="DUF1236"/>
    <property type="match status" value="1"/>
</dbReference>
<dbReference type="EMBL" id="LCYG01000062">
    <property type="protein sequence ID" value="KLK90981.1"/>
    <property type="molecule type" value="Genomic_DNA"/>
</dbReference>
<keyword evidence="2" id="KW-1185">Reference proteome</keyword>